<name>A0AAF0CUU2_9ENTE</name>
<dbReference type="KEGG" id="vie:OL234_00220"/>
<dbReference type="NCBIfam" id="TIGR03625">
    <property type="entry name" value="L3_bact"/>
    <property type="match status" value="1"/>
</dbReference>
<dbReference type="HAMAP" id="MF_01325_B">
    <property type="entry name" value="Ribosomal_uL3_B"/>
    <property type="match status" value="1"/>
</dbReference>
<dbReference type="FunFam" id="3.30.160.810:FF:000002">
    <property type="entry name" value="50S ribosomal protein L3"/>
    <property type="match status" value="1"/>
</dbReference>
<evidence type="ECO:0000256" key="1">
    <source>
        <dbReference type="ARBA" id="ARBA00006540"/>
    </source>
</evidence>
<dbReference type="Pfam" id="PF00297">
    <property type="entry name" value="Ribosomal_L3"/>
    <property type="match status" value="1"/>
</dbReference>
<evidence type="ECO:0000313" key="11">
    <source>
        <dbReference type="EMBL" id="WEG73374.1"/>
    </source>
</evidence>
<dbReference type="FunFam" id="2.40.30.10:FF:000004">
    <property type="entry name" value="50S ribosomal protein L3"/>
    <property type="match status" value="1"/>
</dbReference>
<protein>
    <recommendedName>
        <fullName evidence="6 7">Large ribosomal subunit protein uL3</fullName>
    </recommendedName>
</protein>
<dbReference type="InterPro" id="IPR019926">
    <property type="entry name" value="Ribosomal_uL3_CS"/>
</dbReference>
<feature type="region of interest" description="Disordered" evidence="10">
    <location>
        <begin position="124"/>
        <end position="151"/>
    </location>
</feature>
<organism evidence="11 12">
    <name type="scientific">Vagococcus intermedius</name>
    <dbReference type="NCBI Taxonomy" id="2991418"/>
    <lineage>
        <taxon>Bacteria</taxon>
        <taxon>Bacillati</taxon>
        <taxon>Bacillota</taxon>
        <taxon>Bacilli</taxon>
        <taxon>Lactobacillales</taxon>
        <taxon>Enterococcaceae</taxon>
        <taxon>Vagococcus</taxon>
    </lineage>
</organism>
<keyword evidence="2 7" id="KW-0699">rRNA-binding</keyword>
<evidence type="ECO:0000256" key="2">
    <source>
        <dbReference type="ARBA" id="ARBA00022730"/>
    </source>
</evidence>
<dbReference type="InterPro" id="IPR009000">
    <property type="entry name" value="Transl_B-barrel_sf"/>
</dbReference>
<dbReference type="InterPro" id="IPR019927">
    <property type="entry name" value="Ribosomal_uL3_bac/org-type"/>
</dbReference>
<dbReference type="Gene3D" id="2.40.30.10">
    <property type="entry name" value="Translation factors"/>
    <property type="match status" value="1"/>
</dbReference>
<dbReference type="PROSITE" id="PS00474">
    <property type="entry name" value="RIBOSOMAL_L3"/>
    <property type="match status" value="1"/>
</dbReference>
<dbReference type="Gene3D" id="3.30.160.810">
    <property type="match status" value="1"/>
</dbReference>
<comment type="function">
    <text evidence="7 9">One of the primary rRNA binding proteins, it binds directly near the 3'-end of the 23S rRNA, where it nucleates assembly of the 50S subunit.</text>
</comment>
<evidence type="ECO:0000256" key="6">
    <source>
        <dbReference type="ARBA" id="ARBA00035243"/>
    </source>
</evidence>
<evidence type="ECO:0000256" key="3">
    <source>
        <dbReference type="ARBA" id="ARBA00022884"/>
    </source>
</evidence>
<dbReference type="GO" id="GO:0019843">
    <property type="term" value="F:rRNA binding"/>
    <property type="evidence" value="ECO:0007669"/>
    <property type="project" value="UniProtKB-UniRule"/>
</dbReference>
<keyword evidence="5 7" id="KW-0687">Ribonucleoprotein</keyword>
<evidence type="ECO:0000256" key="5">
    <source>
        <dbReference type="ARBA" id="ARBA00023274"/>
    </source>
</evidence>
<dbReference type="PANTHER" id="PTHR11229:SF16">
    <property type="entry name" value="LARGE RIBOSOMAL SUBUNIT PROTEIN UL3C"/>
    <property type="match status" value="1"/>
</dbReference>
<comment type="subunit">
    <text evidence="7 9">Part of the 50S ribosomal subunit. Forms a cluster with proteins L14 and L19.</text>
</comment>
<dbReference type="PANTHER" id="PTHR11229">
    <property type="entry name" value="50S RIBOSOMAL PROTEIN L3"/>
    <property type="match status" value="1"/>
</dbReference>
<reference evidence="11" key="1">
    <citation type="submission" date="2022-10" db="EMBL/GenBank/DDBJ databases">
        <title>Vagococcus sp. isolated from poultry meat.</title>
        <authorList>
            <person name="Johansson P."/>
            <person name="Bjorkroth J."/>
        </authorList>
    </citation>
    <scope>NUCLEOTIDE SEQUENCE</scope>
    <source>
        <strain evidence="11">STAA11</strain>
    </source>
</reference>
<keyword evidence="4 7" id="KW-0689">Ribosomal protein</keyword>
<dbReference type="Proteomes" id="UP001179647">
    <property type="component" value="Chromosome"/>
</dbReference>
<evidence type="ECO:0000256" key="9">
    <source>
        <dbReference type="RuleBase" id="RU003906"/>
    </source>
</evidence>
<keyword evidence="12" id="KW-1185">Reference proteome</keyword>
<gene>
    <name evidence="7 11" type="primary">rplC</name>
    <name evidence="11" type="ORF">OL234_00220</name>
</gene>
<dbReference type="SUPFAM" id="SSF50447">
    <property type="entry name" value="Translation proteins"/>
    <property type="match status" value="1"/>
</dbReference>
<dbReference type="AlphaFoldDB" id="A0AAF0CUU2"/>
<evidence type="ECO:0000256" key="4">
    <source>
        <dbReference type="ARBA" id="ARBA00022980"/>
    </source>
</evidence>
<dbReference type="GO" id="GO:0022625">
    <property type="term" value="C:cytosolic large ribosomal subunit"/>
    <property type="evidence" value="ECO:0007669"/>
    <property type="project" value="TreeGrafter"/>
</dbReference>
<dbReference type="RefSeq" id="WP_275469177.1">
    <property type="nucleotide sequence ID" value="NZ_CP110232.1"/>
</dbReference>
<evidence type="ECO:0000256" key="10">
    <source>
        <dbReference type="SAM" id="MobiDB-lite"/>
    </source>
</evidence>
<proteinExistence type="inferred from homology"/>
<dbReference type="GO" id="GO:0006412">
    <property type="term" value="P:translation"/>
    <property type="evidence" value="ECO:0007669"/>
    <property type="project" value="UniProtKB-UniRule"/>
</dbReference>
<evidence type="ECO:0000256" key="8">
    <source>
        <dbReference type="RuleBase" id="RU003905"/>
    </source>
</evidence>
<keyword evidence="3 7" id="KW-0694">RNA-binding</keyword>
<evidence type="ECO:0000313" key="12">
    <source>
        <dbReference type="Proteomes" id="UP001179647"/>
    </source>
</evidence>
<accession>A0AAF0CUU2</accession>
<dbReference type="GO" id="GO:0003735">
    <property type="term" value="F:structural constituent of ribosome"/>
    <property type="evidence" value="ECO:0007669"/>
    <property type="project" value="UniProtKB-UniRule"/>
</dbReference>
<dbReference type="InterPro" id="IPR000597">
    <property type="entry name" value="Ribosomal_uL3"/>
</dbReference>
<sequence length="209" mass="22766">MTKGILGKKVGMTQIFTENGELIPVTVIEATPNVVLQVKTMDTDGYEAIQLGYQDKREVLANKPAKGHVAKANTAPKRFIKEFKDVELGDYEVGKEIKVDIFEAGDIINVTGTTKGKGYQGVIKRHGQSRGPMSHGSRYHRRPGSMGPVDPNRVFKNKKLAGQMGGDRVTIQNLEVVRVDAEKNVILVKGNVPGSKKSLVQIKSAKAGK</sequence>
<dbReference type="EMBL" id="CP110232">
    <property type="protein sequence ID" value="WEG73374.1"/>
    <property type="molecule type" value="Genomic_DNA"/>
</dbReference>
<evidence type="ECO:0000256" key="7">
    <source>
        <dbReference type="HAMAP-Rule" id="MF_01325"/>
    </source>
</evidence>
<comment type="similarity">
    <text evidence="1 7 8">Belongs to the universal ribosomal protein uL3 family.</text>
</comment>